<organism evidence="2 3">
    <name type="scientific">Pleurodeles waltl</name>
    <name type="common">Iberian ribbed newt</name>
    <dbReference type="NCBI Taxonomy" id="8319"/>
    <lineage>
        <taxon>Eukaryota</taxon>
        <taxon>Metazoa</taxon>
        <taxon>Chordata</taxon>
        <taxon>Craniata</taxon>
        <taxon>Vertebrata</taxon>
        <taxon>Euteleostomi</taxon>
        <taxon>Amphibia</taxon>
        <taxon>Batrachia</taxon>
        <taxon>Caudata</taxon>
        <taxon>Salamandroidea</taxon>
        <taxon>Salamandridae</taxon>
        <taxon>Pleurodelinae</taxon>
        <taxon>Pleurodeles</taxon>
    </lineage>
</organism>
<dbReference type="EMBL" id="JANPWB010000009">
    <property type="protein sequence ID" value="KAJ1151980.1"/>
    <property type="molecule type" value="Genomic_DNA"/>
</dbReference>
<comment type="caution">
    <text evidence="2">The sequence shown here is derived from an EMBL/GenBank/DDBJ whole genome shotgun (WGS) entry which is preliminary data.</text>
</comment>
<evidence type="ECO:0000313" key="2">
    <source>
        <dbReference type="EMBL" id="KAJ1151980.1"/>
    </source>
</evidence>
<feature type="compositionally biased region" description="Basic and acidic residues" evidence="1">
    <location>
        <begin position="77"/>
        <end position="87"/>
    </location>
</feature>
<accession>A0AAV7RJ53</accession>
<evidence type="ECO:0000313" key="3">
    <source>
        <dbReference type="Proteomes" id="UP001066276"/>
    </source>
</evidence>
<sequence length="87" mass="9579">MPVATRALSRRSCGQPRPRPRLLFDCCPTSQKPLFPTSDPCCGSTFEYQQVEESRGCSASTTARSTSPHSSRVGDSWPEKSALRFTP</sequence>
<dbReference type="AlphaFoldDB" id="A0AAV7RJ53"/>
<evidence type="ECO:0000256" key="1">
    <source>
        <dbReference type="SAM" id="MobiDB-lite"/>
    </source>
</evidence>
<feature type="compositionally biased region" description="Polar residues" evidence="1">
    <location>
        <begin position="57"/>
        <end position="70"/>
    </location>
</feature>
<feature type="region of interest" description="Disordered" evidence="1">
    <location>
        <begin position="57"/>
        <end position="87"/>
    </location>
</feature>
<name>A0AAV7RJ53_PLEWA</name>
<proteinExistence type="predicted"/>
<keyword evidence="3" id="KW-1185">Reference proteome</keyword>
<reference evidence="2" key="1">
    <citation type="journal article" date="2022" name="bioRxiv">
        <title>Sequencing and chromosome-scale assembly of the giantPleurodeles waltlgenome.</title>
        <authorList>
            <person name="Brown T."/>
            <person name="Elewa A."/>
            <person name="Iarovenko S."/>
            <person name="Subramanian E."/>
            <person name="Araus A.J."/>
            <person name="Petzold A."/>
            <person name="Susuki M."/>
            <person name="Suzuki K.-i.T."/>
            <person name="Hayashi T."/>
            <person name="Toyoda A."/>
            <person name="Oliveira C."/>
            <person name="Osipova E."/>
            <person name="Leigh N.D."/>
            <person name="Simon A."/>
            <person name="Yun M.H."/>
        </authorList>
    </citation>
    <scope>NUCLEOTIDE SEQUENCE</scope>
    <source>
        <strain evidence="2">20211129_DDA</strain>
        <tissue evidence="2">Liver</tissue>
    </source>
</reference>
<gene>
    <name evidence="2" type="ORF">NDU88_004759</name>
</gene>
<protein>
    <submittedName>
        <fullName evidence="2">Uncharacterized protein</fullName>
    </submittedName>
</protein>
<dbReference type="Proteomes" id="UP001066276">
    <property type="component" value="Chromosome 5"/>
</dbReference>